<comment type="function">
    <text evidence="3">Binds specifically to cytosolic chaperonin (c-CPN) and transfers target proteins to it. Binds to nascent polypeptide chain and promotes folding in an environment in which there are many competing pathways for nonnative proteins.</text>
</comment>
<accession>A0A6T7YBK1</accession>
<dbReference type="InterPro" id="IPR016655">
    <property type="entry name" value="PFD3"/>
</dbReference>
<feature type="region of interest" description="Disordered" evidence="4">
    <location>
        <begin position="1"/>
        <end position="30"/>
    </location>
</feature>
<dbReference type="FunFam" id="1.10.287.370:FF:000001">
    <property type="entry name" value="Prefoldin subunit 3"/>
    <property type="match status" value="1"/>
</dbReference>
<reference evidence="5" key="1">
    <citation type="submission" date="2021-01" db="EMBL/GenBank/DDBJ databases">
        <authorList>
            <person name="Corre E."/>
            <person name="Pelletier E."/>
            <person name="Niang G."/>
            <person name="Scheremetjew M."/>
            <person name="Finn R."/>
            <person name="Kale V."/>
            <person name="Holt S."/>
            <person name="Cochrane G."/>
            <person name="Meng A."/>
            <person name="Brown T."/>
            <person name="Cohen L."/>
        </authorList>
    </citation>
    <scope>NUCLEOTIDE SEQUENCE</scope>
    <source>
        <strain evidence="5">UIO037</strain>
    </source>
</reference>
<dbReference type="GO" id="GO:0007021">
    <property type="term" value="P:tubulin complex assembly"/>
    <property type="evidence" value="ECO:0007669"/>
    <property type="project" value="TreeGrafter"/>
</dbReference>
<evidence type="ECO:0000256" key="3">
    <source>
        <dbReference type="PIRNR" id="PIRNR016396"/>
    </source>
</evidence>
<sequence>MTDIKVKDDDMTTVMQMPGGEVEGEDGSTREAMPKATFITDLESFIKKEGTPGAALEKLQRLLNALKFIEQRLTQKKAKLKYKLPEIEKSYACAVQMEAAANEGEALTTHYELGQCIYAKAKVNVHEDDKVCLWLGANVMLEYPRAEAIELLGRQLSDAKTALKIVVEDMGFLREQITITEVNMARTFNWDVKKRRADKDKEAKEEGVEVN</sequence>
<comment type="subunit">
    <text evidence="3">Heterohexamer of two PFD-alpha type and four PFD-beta type subunits.</text>
</comment>
<dbReference type="GO" id="GO:0015631">
    <property type="term" value="F:tubulin binding"/>
    <property type="evidence" value="ECO:0007669"/>
    <property type="project" value="TreeGrafter"/>
</dbReference>
<name>A0A6T7YBK1_9EUKA</name>
<feature type="compositionally biased region" description="Basic and acidic residues" evidence="4">
    <location>
        <begin position="1"/>
        <end position="10"/>
    </location>
</feature>
<dbReference type="GO" id="GO:0006457">
    <property type="term" value="P:protein folding"/>
    <property type="evidence" value="ECO:0007669"/>
    <property type="project" value="UniProtKB-UniRule"/>
</dbReference>
<dbReference type="PANTHER" id="PTHR12409">
    <property type="entry name" value="PREFOLDIN SUBUNIT 3"/>
    <property type="match status" value="1"/>
</dbReference>
<evidence type="ECO:0000313" key="5">
    <source>
        <dbReference type="EMBL" id="CAE2202484.1"/>
    </source>
</evidence>
<dbReference type="GO" id="GO:0007017">
    <property type="term" value="P:microtubule-based process"/>
    <property type="evidence" value="ECO:0007669"/>
    <property type="project" value="TreeGrafter"/>
</dbReference>
<evidence type="ECO:0000256" key="2">
    <source>
        <dbReference type="ARBA" id="ARBA00023186"/>
    </source>
</evidence>
<evidence type="ECO:0000256" key="4">
    <source>
        <dbReference type="SAM" id="MobiDB-lite"/>
    </source>
</evidence>
<comment type="similarity">
    <text evidence="1 3">Belongs to the prefoldin subunit alpha family.</text>
</comment>
<dbReference type="Pfam" id="PF02996">
    <property type="entry name" value="Prefoldin"/>
    <property type="match status" value="1"/>
</dbReference>
<dbReference type="AlphaFoldDB" id="A0A6T7YBK1"/>
<dbReference type="PANTHER" id="PTHR12409:SF0">
    <property type="entry name" value="PREFOLDIN SUBUNIT 3"/>
    <property type="match status" value="1"/>
</dbReference>
<dbReference type="Gene3D" id="1.10.287.370">
    <property type="match status" value="1"/>
</dbReference>
<evidence type="ECO:0000256" key="1">
    <source>
        <dbReference type="ARBA" id="ARBA00010048"/>
    </source>
</evidence>
<dbReference type="InterPro" id="IPR009053">
    <property type="entry name" value="Prefoldin"/>
</dbReference>
<dbReference type="SUPFAM" id="SSF46579">
    <property type="entry name" value="Prefoldin"/>
    <property type="match status" value="1"/>
</dbReference>
<dbReference type="InterPro" id="IPR004127">
    <property type="entry name" value="Prefoldin_subunit_alpha"/>
</dbReference>
<keyword evidence="2 3" id="KW-0143">Chaperone</keyword>
<protein>
    <recommendedName>
        <fullName evidence="3">Prefoldin subunit 3</fullName>
    </recommendedName>
</protein>
<dbReference type="GO" id="GO:0005737">
    <property type="term" value="C:cytoplasm"/>
    <property type="evidence" value="ECO:0007669"/>
    <property type="project" value="UniProtKB-ARBA"/>
</dbReference>
<dbReference type="PIRSF" id="PIRSF016396">
    <property type="entry name" value="Prefoldin_subunit_3"/>
    <property type="match status" value="1"/>
</dbReference>
<organism evidence="5">
    <name type="scientific">Prymnesium polylepis</name>
    <dbReference type="NCBI Taxonomy" id="72548"/>
    <lineage>
        <taxon>Eukaryota</taxon>
        <taxon>Haptista</taxon>
        <taxon>Haptophyta</taxon>
        <taxon>Prymnesiophyceae</taxon>
        <taxon>Prymnesiales</taxon>
        <taxon>Prymnesiaceae</taxon>
        <taxon>Prymnesium</taxon>
    </lineage>
</organism>
<dbReference type="CDD" id="cd23156">
    <property type="entry name" value="Prefoldin_3"/>
    <property type="match status" value="1"/>
</dbReference>
<dbReference type="GO" id="GO:0016272">
    <property type="term" value="C:prefoldin complex"/>
    <property type="evidence" value="ECO:0007669"/>
    <property type="project" value="UniProtKB-UniRule"/>
</dbReference>
<gene>
    <name evidence="5" type="ORF">CPOL0286_LOCUS4742</name>
</gene>
<dbReference type="EMBL" id="HBKO01010418">
    <property type="protein sequence ID" value="CAE2202484.1"/>
    <property type="molecule type" value="Transcribed_RNA"/>
</dbReference>
<proteinExistence type="inferred from homology"/>